<dbReference type="PROSITE" id="PS50238">
    <property type="entry name" value="RHOGAP"/>
    <property type="match status" value="1"/>
</dbReference>
<feature type="region of interest" description="Disordered" evidence="1">
    <location>
        <begin position="435"/>
        <end position="481"/>
    </location>
</feature>
<feature type="compositionally biased region" description="Polar residues" evidence="1">
    <location>
        <begin position="57"/>
        <end position="80"/>
    </location>
</feature>
<evidence type="ECO:0000313" key="3">
    <source>
        <dbReference type="EMBL" id="WRT65735.1"/>
    </source>
</evidence>
<dbReference type="SUPFAM" id="SSF48350">
    <property type="entry name" value="GTPase activation domain, GAP"/>
    <property type="match status" value="1"/>
</dbReference>
<feature type="compositionally biased region" description="Polar residues" evidence="1">
    <location>
        <begin position="436"/>
        <end position="448"/>
    </location>
</feature>
<feature type="compositionally biased region" description="Low complexity" evidence="1">
    <location>
        <begin position="961"/>
        <end position="970"/>
    </location>
</feature>
<feature type="region of interest" description="Disordered" evidence="1">
    <location>
        <begin position="753"/>
        <end position="777"/>
    </location>
</feature>
<feature type="region of interest" description="Disordered" evidence="1">
    <location>
        <begin position="207"/>
        <end position="407"/>
    </location>
</feature>
<feature type="compositionally biased region" description="Basic and acidic residues" evidence="1">
    <location>
        <begin position="149"/>
        <end position="173"/>
    </location>
</feature>
<proteinExistence type="predicted"/>
<dbReference type="GeneID" id="87954814"/>
<feature type="region of interest" description="Disordered" evidence="1">
    <location>
        <begin position="953"/>
        <end position="1018"/>
    </location>
</feature>
<dbReference type="Proteomes" id="UP001329825">
    <property type="component" value="Chromosome 3"/>
</dbReference>
<dbReference type="PANTHER" id="PTHR12783">
    <property type="entry name" value="RALA BINDING PROTEIN 1 RALBP1"/>
    <property type="match status" value="1"/>
</dbReference>
<dbReference type="SMART" id="SM00324">
    <property type="entry name" value="RhoGAP"/>
    <property type="match status" value="1"/>
</dbReference>
<organism evidence="3 4">
    <name type="scientific">Kwoniella shivajii</name>
    <dbReference type="NCBI Taxonomy" id="564305"/>
    <lineage>
        <taxon>Eukaryota</taxon>
        <taxon>Fungi</taxon>
        <taxon>Dikarya</taxon>
        <taxon>Basidiomycota</taxon>
        <taxon>Agaricomycotina</taxon>
        <taxon>Tremellomycetes</taxon>
        <taxon>Tremellales</taxon>
        <taxon>Cryptococcaceae</taxon>
        <taxon>Kwoniella</taxon>
    </lineage>
</organism>
<evidence type="ECO:0000259" key="2">
    <source>
        <dbReference type="PROSITE" id="PS50238"/>
    </source>
</evidence>
<feature type="region of interest" description="Disordered" evidence="1">
    <location>
        <begin position="895"/>
        <end position="940"/>
    </location>
</feature>
<feature type="compositionally biased region" description="Basic and acidic residues" evidence="1">
    <location>
        <begin position="466"/>
        <end position="475"/>
    </location>
</feature>
<dbReference type="InterPro" id="IPR008936">
    <property type="entry name" value="Rho_GTPase_activation_prot"/>
</dbReference>
<dbReference type="EMBL" id="CP141883">
    <property type="protein sequence ID" value="WRT65735.1"/>
    <property type="molecule type" value="Genomic_DNA"/>
</dbReference>
<name>A0ABZ1CX49_9TREE</name>
<sequence>MSTTTERERPSLSRPLSEISENESNSRRVVSGVSNRSSMHSNKNKSRPVSEVKEDLQSPNPTSNSSSKRMSVGPVQTITLNLVEYAKSQPQSQTQSQSRSQSHQPTLSQPIQSHSTNGGSPPPSPSTKPTPTPPQLPRRPESSMSLNKKGKEKENETVKEKKGSPKLVEKELPETGESSRSGVSSFLLAKRASLRPSSLSISYAEVAKPLSSPNTTSSTNVPTAFDSLESLQSNADTPNKPTTKSKPSWLRRASGTAALRSKSRTPPPKDDSSLPTSTSLPPALPPRKGLESMAEVPTSQSLPEESMAPPPFPPRKSSYASITAAGPSRSRLGEGQGRPAFSPSTSSSSFAGPPPLPPRDNIGNIRGKIAAWTAAAAQSGGGFTRSDSSASLQTQAGSGIGQSQKFPASAQRVLGHAGTAVQKGWAGLRSKGVGGSISSMSSLGQPSRKNGFEPSGSWGSGLGNRGSRDRSRSDNYEFGAGAIPSSDGPVFEIITIKRSSSGQTGKVFGRDIVDAGKEWGGTEMDEEGLTEWERRRRKCLPAVLIRSVEYLQMWGPKEEGIFRISGRSSHIARLRKEFDSGADIDLVQCHPGDLDPHAVAGLFKSYLRELPSPLLTNHLVPRFEAYAKGKGKAVNRAPLVSDLAEDGQRDEQENLKSLVDLLPQAHWFLLADIVMLLDLIPRHSATNRMTQNALMLSLGPSLNISGSILNELIEKREVLFAEPPSPTGMETAISLIDFGDVSPVTPLSEIPPALHEDQSAPPSIIGSAKSKKAPRLPAKPSLTKLFTSSHISLPRQKSVDTLHSIINTEPPRVDLPISPTSPLPTFESQQPIPDLHDNDKTPKPTLEAVSNTSAAAVPLPDTPVSNASEKMEDQHYPSGTVDERAKLFSTPIADKFQSTSSPFPPLRAPRSSNGSTLSVHSSTSDGHLSRTANSDSNPASIVRRGAPVFFSSAGVERQGSHSRSASASAAIVLNGSGIKRKDGQGDERDIRASSEESEGRTKRLSAGLDNPRVREFTV</sequence>
<feature type="compositionally biased region" description="Polar residues" evidence="1">
    <location>
        <begin position="910"/>
        <end position="939"/>
    </location>
</feature>
<accession>A0ABZ1CX49</accession>
<dbReference type="Gene3D" id="1.10.555.10">
    <property type="entry name" value="Rho GTPase activation protein"/>
    <property type="match status" value="1"/>
</dbReference>
<evidence type="ECO:0000313" key="4">
    <source>
        <dbReference type="Proteomes" id="UP001329825"/>
    </source>
</evidence>
<dbReference type="Pfam" id="PF00620">
    <property type="entry name" value="RhoGAP"/>
    <property type="match status" value="1"/>
</dbReference>
<feature type="region of interest" description="Disordered" evidence="1">
    <location>
        <begin position="809"/>
        <end position="876"/>
    </location>
</feature>
<feature type="compositionally biased region" description="Pro residues" evidence="1">
    <location>
        <begin position="120"/>
        <end position="137"/>
    </location>
</feature>
<feature type="compositionally biased region" description="Polar residues" evidence="1">
    <location>
        <begin position="105"/>
        <end position="119"/>
    </location>
</feature>
<feature type="domain" description="Rho-GAP" evidence="2">
    <location>
        <begin position="527"/>
        <end position="736"/>
    </location>
</feature>
<feature type="compositionally biased region" description="Low complexity" evidence="1">
    <location>
        <begin position="339"/>
        <end position="351"/>
    </location>
</feature>
<feature type="compositionally biased region" description="Low complexity" evidence="1">
    <location>
        <begin position="17"/>
        <end position="38"/>
    </location>
</feature>
<feature type="region of interest" description="Disordered" evidence="1">
    <location>
        <begin position="1"/>
        <end position="183"/>
    </location>
</feature>
<reference evidence="3 4" key="1">
    <citation type="submission" date="2024-01" db="EMBL/GenBank/DDBJ databases">
        <title>Comparative genomics of Cryptococcus and Kwoniella reveals pathogenesis evolution and contrasting modes of karyotype evolution via chromosome fusion or intercentromeric recombination.</title>
        <authorList>
            <person name="Coelho M.A."/>
            <person name="David-Palma M."/>
            <person name="Shea T."/>
            <person name="Bowers K."/>
            <person name="McGinley-Smith S."/>
            <person name="Mohammad A.W."/>
            <person name="Gnirke A."/>
            <person name="Yurkov A.M."/>
            <person name="Nowrousian M."/>
            <person name="Sun S."/>
            <person name="Cuomo C.A."/>
            <person name="Heitman J."/>
        </authorList>
    </citation>
    <scope>NUCLEOTIDE SEQUENCE [LARGE SCALE GENOMIC DNA]</scope>
    <source>
        <strain evidence="3">CBS 11374</strain>
    </source>
</reference>
<feature type="compositionally biased region" description="Polar residues" evidence="1">
    <location>
        <begin position="385"/>
        <end position="406"/>
    </location>
</feature>
<gene>
    <name evidence="3" type="ORF">IL334_002683</name>
</gene>
<protein>
    <recommendedName>
        <fullName evidence="2">Rho-GAP domain-containing protein</fullName>
    </recommendedName>
</protein>
<feature type="compositionally biased region" description="Polar residues" evidence="1">
    <location>
        <begin position="229"/>
        <end position="246"/>
    </location>
</feature>
<dbReference type="InterPro" id="IPR039767">
    <property type="entry name" value="RALBP1"/>
</dbReference>
<evidence type="ECO:0000256" key="1">
    <source>
        <dbReference type="SAM" id="MobiDB-lite"/>
    </source>
</evidence>
<dbReference type="CDD" id="cd00159">
    <property type="entry name" value="RhoGAP"/>
    <property type="match status" value="1"/>
</dbReference>
<feature type="compositionally biased region" description="Low complexity" evidence="1">
    <location>
        <begin position="88"/>
        <end position="104"/>
    </location>
</feature>
<dbReference type="RefSeq" id="XP_062790475.1">
    <property type="nucleotide sequence ID" value="XM_062934424.1"/>
</dbReference>
<feature type="compositionally biased region" description="Basic and acidic residues" evidence="1">
    <location>
        <begin position="1"/>
        <end position="11"/>
    </location>
</feature>
<dbReference type="InterPro" id="IPR000198">
    <property type="entry name" value="RhoGAP_dom"/>
</dbReference>
<feature type="compositionally biased region" description="Low complexity" evidence="1">
    <location>
        <begin position="211"/>
        <end position="223"/>
    </location>
</feature>
<feature type="compositionally biased region" description="Basic and acidic residues" evidence="1">
    <location>
        <begin position="979"/>
        <end position="1001"/>
    </location>
</feature>
<dbReference type="PANTHER" id="PTHR12783:SF5">
    <property type="entry name" value="RALA-BINDING PROTEIN 1"/>
    <property type="match status" value="1"/>
</dbReference>
<keyword evidence="4" id="KW-1185">Reference proteome</keyword>